<protein>
    <submittedName>
        <fullName evidence="2">Uncharacterized protein</fullName>
    </submittedName>
</protein>
<evidence type="ECO:0000313" key="2">
    <source>
        <dbReference type="EMBL" id="GFR44506.1"/>
    </source>
</evidence>
<feature type="compositionally biased region" description="Acidic residues" evidence="1">
    <location>
        <begin position="114"/>
        <end position="124"/>
    </location>
</feature>
<feature type="region of interest" description="Disordered" evidence="1">
    <location>
        <begin position="1"/>
        <end position="27"/>
    </location>
</feature>
<name>A0AAD3DRC2_9CHLO</name>
<organism evidence="2 3">
    <name type="scientific">Astrephomene gubernaculifera</name>
    <dbReference type="NCBI Taxonomy" id="47775"/>
    <lineage>
        <taxon>Eukaryota</taxon>
        <taxon>Viridiplantae</taxon>
        <taxon>Chlorophyta</taxon>
        <taxon>core chlorophytes</taxon>
        <taxon>Chlorophyceae</taxon>
        <taxon>CS clade</taxon>
        <taxon>Chlamydomonadales</taxon>
        <taxon>Astrephomenaceae</taxon>
        <taxon>Astrephomene</taxon>
    </lineage>
</organism>
<keyword evidence="3" id="KW-1185">Reference proteome</keyword>
<dbReference type="Proteomes" id="UP001054857">
    <property type="component" value="Unassembled WGS sequence"/>
</dbReference>
<gene>
    <name evidence="2" type="ORF">Agub_g5770</name>
</gene>
<evidence type="ECO:0000256" key="1">
    <source>
        <dbReference type="SAM" id="MobiDB-lite"/>
    </source>
</evidence>
<dbReference type="EMBL" id="BMAR01000008">
    <property type="protein sequence ID" value="GFR44506.1"/>
    <property type="molecule type" value="Genomic_DNA"/>
</dbReference>
<dbReference type="AlphaFoldDB" id="A0AAD3DRC2"/>
<feature type="non-terminal residue" evidence="2">
    <location>
        <position position="124"/>
    </location>
</feature>
<accession>A0AAD3DRC2</accession>
<proteinExistence type="predicted"/>
<reference evidence="2 3" key="1">
    <citation type="journal article" date="2021" name="Sci. Rep.">
        <title>Genome sequencing of the multicellular alga Astrephomene provides insights into convergent evolution of germ-soma differentiation.</title>
        <authorList>
            <person name="Yamashita S."/>
            <person name="Yamamoto K."/>
            <person name="Matsuzaki R."/>
            <person name="Suzuki S."/>
            <person name="Yamaguchi H."/>
            <person name="Hirooka S."/>
            <person name="Minakuchi Y."/>
            <person name="Miyagishima S."/>
            <person name="Kawachi M."/>
            <person name="Toyoda A."/>
            <person name="Nozaki H."/>
        </authorList>
    </citation>
    <scope>NUCLEOTIDE SEQUENCE [LARGE SCALE GENOMIC DNA]</scope>
    <source>
        <strain evidence="2 3">NIES-4017</strain>
    </source>
</reference>
<comment type="caution">
    <text evidence="2">The sequence shown here is derived from an EMBL/GenBank/DDBJ whole genome shotgun (WGS) entry which is preliminary data.</text>
</comment>
<feature type="compositionally biased region" description="Basic and acidic residues" evidence="1">
    <location>
        <begin position="86"/>
        <end position="113"/>
    </location>
</feature>
<sequence>WLAGEMGPQEFTARAGSGPSPYLPPSRRGDLATLRCLRRLGWPLGAALFTEAVRGGSPLGVLGWLLQEGCPVDWEGAMTAASGSSEEVKAWLREQRGREGEERGKKEEKKEDRLEEELEGLWRA</sequence>
<evidence type="ECO:0000313" key="3">
    <source>
        <dbReference type="Proteomes" id="UP001054857"/>
    </source>
</evidence>
<feature type="region of interest" description="Disordered" evidence="1">
    <location>
        <begin position="79"/>
        <end position="124"/>
    </location>
</feature>